<comment type="caution">
    <text evidence="6">The sequence shown here is derived from an EMBL/GenBank/DDBJ whole genome shotgun (WGS) entry which is preliminary data.</text>
</comment>
<dbReference type="InterPro" id="IPR036265">
    <property type="entry name" value="HIT-like_sf"/>
</dbReference>
<evidence type="ECO:0000256" key="2">
    <source>
        <dbReference type="ARBA" id="ARBA00022695"/>
    </source>
</evidence>
<keyword evidence="1 6" id="KW-0808">Transferase</keyword>
<dbReference type="GO" id="GO:0008270">
    <property type="term" value="F:zinc ion binding"/>
    <property type="evidence" value="ECO:0007669"/>
    <property type="project" value="InterPro"/>
</dbReference>
<proteinExistence type="predicted"/>
<dbReference type="AlphaFoldDB" id="A0A2M7BYQ5"/>
<evidence type="ECO:0000256" key="3">
    <source>
        <dbReference type="ARBA" id="ARBA00023277"/>
    </source>
</evidence>
<dbReference type="SUPFAM" id="SSF54197">
    <property type="entry name" value="HIT-like"/>
    <property type="match status" value="2"/>
</dbReference>
<reference evidence="7" key="1">
    <citation type="submission" date="2017-09" db="EMBL/GenBank/DDBJ databases">
        <title>Depth-based differentiation of microbial function through sediment-hosted aquifers and enrichment of novel symbionts in the deep terrestrial subsurface.</title>
        <authorList>
            <person name="Probst A.J."/>
            <person name="Ladd B."/>
            <person name="Jarett J.K."/>
            <person name="Geller-Mcgrath D.E."/>
            <person name="Sieber C.M.K."/>
            <person name="Emerson J.B."/>
            <person name="Anantharaman K."/>
            <person name="Thomas B.C."/>
            <person name="Malmstrom R."/>
            <person name="Stieglmeier M."/>
            <person name="Klingl A."/>
            <person name="Woyke T."/>
            <person name="Ryan C.M."/>
            <person name="Banfield J.F."/>
        </authorList>
    </citation>
    <scope>NUCLEOTIDE SEQUENCE [LARGE SCALE GENOMIC DNA]</scope>
</reference>
<gene>
    <name evidence="6" type="ORF">COS47_00575</name>
</gene>
<dbReference type="PIRSF" id="PIRSF000808">
    <property type="entry name" value="GalT"/>
    <property type="match status" value="1"/>
</dbReference>
<dbReference type="GO" id="GO:0008108">
    <property type="term" value="F:UDP-glucose:hexose-1-phosphate uridylyltransferase activity"/>
    <property type="evidence" value="ECO:0007669"/>
    <property type="project" value="InterPro"/>
</dbReference>
<dbReference type="Gene3D" id="3.30.428.10">
    <property type="entry name" value="HIT-like"/>
    <property type="match status" value="2"/>
</dbReference>
<dbReference type="Proteomes" id="UP000230324">
    <property type="component" value="Unassembled WGS sequence"/>
</dbReference>
<dbReference type="EMBL" id="PEUV01000012">
    <property type="protein sequence ID" value="PIV12809.1"/>
    <property type="molecule type" value="Genomic_DNA"/>
</dbReference>
<feature type="domain" description="Galactose-1-phosphate uridyl transferase N-terminal" evidence="5">
    <location>
        <begin position="9"/>
        <end position="180"/>
    </location>
</feature>
<organism evidence="6 7">
    <name type="scientific">Candidatus Nealsonbacteria bacterium CG03_land_8_20_14_0_80_36_12</name>
    <dbReference type="NCBI Taxonomy" id="1974701"/>
    <lineage>
        <taxon>Bacteria</taxon>
        <taxon>Candidatus Nealsoniibacteriota</taxon>
    </lineage>
</organism>
<dbReference type="InterPro" id="IPR053177">
    <property type="entry name" value="ADP-glucose_phosphorylase"/>
</dbReference>
<evidence type="ECO:0000313" key="6">
    <source>
        <dbReference type="EMBL" id="PIV12809.1"/>
    </source>
</evidence>
<dbReference type="InterPro" id="IPR001937">
    <property type="entry name" value="GalP_UDPtransf1"/>
</dbReference>
<accession>A0A2M7BYQ5</accession>
<name>A0A2M7BYQ5_9BACT</name>
<evidence type="ECO:0000259" key="5">
    <source>
        <dbReference type="Pfam" id="PF01087"/>
    </source>
</evidence>
<sequence length="342" mass="39633">MKKPKFPSELRLDLVSGDWIIIATGRARRPASFKQKRKRGKAIPESSCPFCQISTQKKPTLILAQGKRIPLQEGIPKNWTTVVVPNKFPAFISNEDLDERREWIYKIMNALGYHEVVITRDHKKQMAQFSAKQIKEVIDAYQFRYLELMKKPFVHYITVFHNQGPEAGASIAHPHSQILAVPLIDVDLKRALSNARKFVKSYKECIYCGMNKWERESKKRIVFENKEFLVLCPFASKVAFEIIISPKKHLSYFEKITEKEKLYLSEAFRVALAKLSKGLNEPAYNFYLHTTPCDGKNYDFYHWHWTILPKTSTWAGFELGAGMEISTIEPEKAAAYLRKQKV</sequence>
<evidence type="ECO:0000256" key="4">
    <source>
        <dbReference type="PIRSR" id="PIRSR000808-1"/>
    </source>
</evidence>
<keyword evidence="2 6" id="KW-0548">Nucleotidyltransferase</keyword>
<evidence type="ECO:0000256" key="1">
    <source>
        <dbReference type="ARBA" id="ARBA00022679"/>
    </source>
</evidence>
<protein>
    <submittedName>
        <fullName evidence="6">Galactose-1-phosphate uridylyltransferase</fullName>
    </submittedName>
</protein>
<dbReference type="PANTHER" id="PTHR42763:SF2">
    <property type="entry name" value="ADP-GLUCOSE PHOSPHORYLASE"/>
    <property type="match status" value="1"/>
</dbReference>
<dbReference type="PANTHER" id="PTHR42763">
    <property type="entry name" value="ADP-GLUCOSE PHOSPHORYLASE"/>
    <property type="match status" value="1"/>
</dbReference>
<dbReference type="GO" id="GO:0006012">
    <property type="term" value="P:galactose metabolic process"/>
    <property type="evidence" value="ECO:0007669"/>
    <property type="project" value="InterPro"/>
</dbReference>
<keyword evidence="3" id="KW-0119">Carbohydrate metabolism</keyword>
<feature type="active site" description="Tele-UMP-histidine intermediate" evidence="4">
    <location>
        <position position="175"/>
    </location>
</feature>
<dbReference type="InterPro" id="IPR005849">
    <property type="entry name" value="GalP_Utransf_N"/>
</dbReference>
<evidence type="ECO:0000313" key="7">
    <source>
        <dbReference type="Proteomes" id="UP000230324"/>
    </source>
</evidence>
<dbReference type="Pfam" id="PF01087">
    <property type="entry name" value="GalP_UDP_transf"/>
    <property type="match status" value="1"/>
</dbReference>